<sequence>MEDEYQVTVRTSLAPSAGTYNTVLVTLIGTQNESPTISVGDITQVLTPGSERTFRLRAEVSLGHVVLVRLRLEVRPGFPDLDWHCQWVDVAHLGHPGTKQSAERFRCDKWLRTADGDVELRNGEICIINTESLDILKNHRAQQLQNRQQLYRWCTFAKGIPSCVDMISLKHLGPNLSYTRQSPGVNLHYLRGFADRAVSWSSLEELEVLFAHNIQENAVAKFVQTHWKEDSFFGYQCLNGCNPLMLRRVQRVPPNMAVTADMLQPFLSEGSSLEQEMEKGTIFLLDYEVLEGVLSNIINGKQQYLTAPLCLLHCDHQGLLKPIAIQLQQTPGPQNPVFLPSDPEPDWLLAKIWVRCADFQCHQLISHFLRTHLLGEVCCIATLRQLPEIHPLYQVLMPHVQTTLQINIQARTSLLAPGGVFDKSVGCGLEGITVLLQRATERLHYRSLCVPDDLEDRGVAALPNNHYAQDALKLWAALHRFVSHWIDLYYTSDSKVHQDKELQNWIQDIFSEGFLGLTHTGLPQNFKTKTELSKFITVVIFACTALHAAVNFSQLDFNLWMPNCPATMCCPPPQAKGLVTMQDLLSILPDVNATCSVITTLSLLSQPGKNFIPLCQYREEWFRSGAPRELVEALQKELKSISMYIAERNRFLELPYPYLDPENIENSVAI</sequence>
<dbReference type="GeneTree" id="ENSGT00940000161510"/>
<dbReference type="InterPro" id="IPR020833">
    <property type="entry name" value="LipOase_Fe_BS"/>
</dbReference>
<dbReference type="InterPro" id="IPR001024">
    <property type="entry name" value="PLAT/LH2_dom"/>
</dbReference>
<dbReference type="OrthoDB" id="407298at2759"/>
<evidence type="ECO:0000313" key="18">
    <source>
        <dbReference type="Proteomes" id="UP000694397"/>
    </source>
</evidence>
<dbReference type="SUPFAM" id="SSF48484">
    <property type="entry name" value="Lipoxigenase"/>
    <property type="match status" value="1"/>
</dbReference>
<comment type="pathway">
    <text evidence="2">Lipid metabolism.</text>
</comment>
<organism evidence="17 18">
    <name type="scientific">Scleropages formosus</name>
    <name type="common">Asian bonytongue</name>
    <name type="synonym">Osteoglossum formosum</name>
    <dbReference type="NCBI Taxonomy" id="113540"/>
    <lineage>
        <taxon>Eukaryota</taxon>
        <taxon>Metazoa</taxon>
        <taxon>Chordata</taxon>
        <taxon>Craniata</taxon>
        <taxon>Vertebrata</taxon>
        <taxon>Euteleostomi</taxon>
        <taxon>Actinopterygii</taxon>
        <taxon>Neopterygii</taxon>
        <taxon>Teleostei</taxon>
        <taxon>Osteoglossocephala</taxon>
        <taxon>Osteoglossomorpha</taxon>
        <taxon>Osteoglossiformes</taxon>
        <taxon>Osteoglossidae</taxon>
        <taxon>Scleropages</taxon>
    </lineage>
</organism>
<keyword evidence="5 10" id="KW-0479">Metal-binding</keyword>
<comment type="subcellular location">
    <subcellularLocation>
        <location evidence="1">Cytoplasm</location>
    </subcellularLocation>
</comment>
<dbReference type="InterPro" id="IPR036392">
    <property type="entry name" value="PLAT/LH2_dom_sf"/>
</dbReference>
<keyword evidence="8 10" id="KW-0408">Iron</keyword>
<dbReference type="PROSITE" id="PS00711">
    <property type="entry name" value="LIPOXYGENASE_1"/>
    <property type="match status" value="1"/>
</dbReference>
<evidence type="ECO:0000259" key="15">
    <source>
        <dbReference type="PROSITE" id="PS50095"/>
    </source>
</evidence>
<reference evidence="17" key="3">
    <citation type="submission" date="2025-09" db="UniProtKB">
        <authorList>
            <consortium name="Ensembl"/>
        </authorList>
    </citation>
    <scope>IDENTIFICATION</scope>
</reference>
<dbReference type="SUPFAM" id="SSF49723">
    <property type="entry name" value="Lipase/lipooxygenase domain (PLAT/LH2 domain)"/>
    <property type="match status" value="1"/>
</dbReference>
<feature type="binding site" evidence="11">
    <location>
        <position position="18"/>
    </location>
    <ligand>
        <name>Ca(2+)</name>
        <dbReference type="ChEBI" id="CHEBI:29108"/>
        <label>1</label>
    </ligand>
</feature>
<keyword evidence="4" id="KW-0963">Cytoplasm</keyword>
<feature type="binding site" evidence="10">
    <location>
        <position position="670"/>
    </location>
    <ligand>
        <name>Fe cation</name>
        <dbReference type="ChEBI" id="CHEBI:24875"/>
        <note>catalytic</note>
    </ligand>
</feature>
<dbReference type="AlphaFoldDB" id="A0A8C9RIN7"/>
<dbReference type="PROSITE" id="PS00081">
    <property type="entry name" value="LIPOXYGENASE_2"/>
    <property type="match status" value="1"/>
</dbReference>
<feature type="binding site" evidence="10">
    <location>
        <position position="372"/>
    </location>
    <ligand>
        <name>Fe cation</name>
        <dbReference type="ChEBI" id="CHEBI:24875"/>
        <note>catalytic</note>
    </ligand>
</feature>
<comment type="cofactor">
    <cofactor evidence="10">
        <name>Fe cation</name>
        <dbReference type="ChEBI" id="CHEBI:24875"/>
    </cofactor>
    <text evidence="10">Binds 1 Fe cation per subunit.</text>
</comment>
<evidence type="ECO:0000256" key="3">
    <source>
        <dbReference type="ARBA" id="ARBA00009419"/>
    </source>
</evidence>
<feature type="binding site" evidence="10">
    <location>
        <position position="367"/>
    </location>
    <ligand>
        <name>Fe cation</name>
        <dbReference type="ChEBI" id="CHEBI:24875"/>
        <note>catalytic</note>
    </ligand>
</feature>
<dbReference type="GO" id="GO:0034440">
    <property type="term" value="P:lipid oxidation"/>
    <property type="evidence" value="ECO:0007669"/>
    <property type="project" value="InterPro"/>
</dbReference>
<evidence type="ECO:0000256" key="1">
    <source>
        <dbReference type="ARBA" id="ARBA00004496"/>
    </source>
</evidence>
<dbReference type="Gene3D" id="1.20.245.10">
    <property type="entry name" value="Lipoxygenase-1, Domain 5"/>
    <property type="match status" value="1"/>
</dbReference>
<evidence type="ECO:0000259" key="16">
    <source>
        <dbReference type="PROSITE" id="PS51393"/>
    </source>
</evidence>
<evidence type="ECO:0000256" key="8">
    <source>
        <dbReference type="ARBA" id="ARBA00023004"/>
    </source>
</evidence>
<feature type="binding site" evidence="10">
    <location>
        <position position="547"/>
    </location>
    <ligand>
        <name>Fe cation</name>
        <dbReference type="ChEBI" id="CHEBI:24875"/>
        <note>catalytic</note>
    </ligand>
</feature>
<dbReference type="Pfam" id="PF01477">
    <property type="entry name" value="PLAT"/>
    <property type="match status" value="1"/>
</dbReference>
<dbReference type="InterPro" id="IPR013819">
    <property type="entry name" value="LipOase_C"/>
</dbReference>
<keyword evidence="9" id="KW-0443">Lipid metabolism</keyword>
<evidence type="ECO:0000256" key="12">
    <source>
        <dbReference type="PIRSR" id="PIRSR601885-3"/>
    </source>
</evidence>
<feature type="domain" description="Lipoxygenase" evidence="16">
    <location>
        <begin position="126"/>
        <end position="670"/>
    </location>
</feature>
<comment type="caution">
    <text evidence="13">Lacks conserved residue(s) required for the propagation of feature annotation.</text>
</comment>
<dbReference type="Pfam" id="PF00305">
    <property type="entry name" value="Lipoxygenase"/>
    <property type="match status" value="1"/>
</dbReference>
<dbReference type="KEGG" id="sfm:108934212"/>
<comment type="similarity">
    <text evidence="3 14">Belongs to the lipoxygenase family.</text>
</comment>
<evidence type="ECO:0000256" key="5">
    <source>
        <dbReference type="ARBA" id="ARBA00022723"/>
    </source>
</evidence>
<keyword evidence="6 14" id="KW-0223">Dioxygenase</keyword>
<keyword evidence="7 14" id="KW-0560">Oxidoreductase</keyword>
<dbReference type="Ensembl" id="ENSSFOT00015013294.2">
    <property type="protein sequence ID" value="ENSSFOP00015013129.1"/>
    <property type="gene ID" value="ENSSFOG00015008433.2"/>
</dbReference>
<evidence type="ECO:0000256" key="13">
    <source>
        <dbReference type="PROSITE-ProRule" id="PRU00152"/>
    </source>
</evidence>
<reference evidence="18" key="1">
    <citation type="submission" date="2019-04" db="EMBL/GenBank/DDBJ databases">
        <authorList>
            <consortium name="Wellcome Sanger Institute Data Sharing"/>
        </authorList>
    </citation>
    <scope>NUCLEOTIDE SEQUENCE [LARGE SCALE GENOMIC DNA]</scope>
</reference>
<feature type="binding site" evidence="11">
    <location>
        <position position="82"/>
    </location>
    <ligand>
        <name>Ca(2+)</name>
        <dbReference type="ChEBI" id="CHEBI:29108"/>
        <label>1</label>
    </ligand>
</feature>
<dbReference type="InterPro" id="IPR036226">
    <property type="entry name" value="LipOase_C_sf"/>
</dbReference>
<evidence type="ECO:0000256" key="10">
    <source>
        <dbReference type="PIRSR" id="PIRSR601885-1"/>
    </source>
</evidence>
<dbReference type="Gene3D" id="2.60.60.20">
    <property type="entry name" value="PLAT/LH2 domain"/>
    <property type="match status" value="1"/>
</dbReference>
<evidence type="ECO:0000256" key="4">
    <source>
        <dbReference type="ARBA" id="ARBA00022490"/>
    </source>
</evidence>
<dbReference type="InterPro" id="IPR020834">
    <property type="entry name" value="LipOase_CS"/>
</dbReference>
<dbReference type="PROSITE" id="PS51393">
    <property type="entry name" value="LIPOXYGENASE_3"/>
    <property type="match status" value="1"/>
</dbReference>
<feature type="domain" description="PLAT" evidence="15">
    <location>
        <begin position="3"/>
        <end position="125"/>
    </location>
</feature>
<feature type="site" description="Essential for stabilizing binding to COTL1" evidence="12">
    <location>
        <position position="110"/>
    </location>
</feature>
<dbReference type="GO" id="GO:0005737">
    <property type="term" value="C:cytoplasm"/>
    <property type="evidence" value="ECO:0007669"/>
    <property type="project" value="UniProtKB-SubCell"/>
</dbReference>
<evidence type="ECO:0000256" key="14">
    <source>
        <dbReference type="RuleBase" id="RU003974"/>
    </source>
</evidence>
<dbReference type="SMART" id="SM00308">
    <property type="entry name" value="LH2"/>
    <property type="match status" value="1"/>
</dbReference>
<keyword evidence="11" id="KW-0106">Calcium</keyword>
<dbReference type="InterPro" id="IPR001885">
    <property type="entry name" value="LipOase_mml"/>
</dbReference>
<evidence type="ECO:0000256" key="9">
    <source>
        <dbReference type="ARBA" id="ARBA00023098"/>
    </source>
</evidence>
<evidence type="ECO:0000256" key="7">
    <source>
        <dbReference type="ARBA" id="ARBA00023002"/>
    </source>
</evidence>
<name>A0A8C9RIN7_SCLFO</name>
<dbReference type="GO" id="GO:0016702">
    <property type="term" value="F:oxidoreductase activity, acting on single donors with incorporation of molecular oxygen, incorporation of two atoms of oxygen"/>
    <property type="evidence" value="ECO:0007669"/>
    <property type="project" value="InterPro"/>
</dbReference>
<accession>A0A8C9RIN7</accession>
<gene>
    <name evidence="17" type="primary">ALOX15B</name>
</gene>
<evidence type="ECO:0000313" key="17">
    <source>
        <dbReference type="Ensembl" id="ENSSFOP00015013129.1"/>
    </source>
</evidence>
<dbReference type="PROSITE" id="PS50095">
    <property type="entry name" value="PLAT"/>
    <property type="match status" value="1"/>
</dbReference>
<evidence type="ECO:0000256" key="6">
    <source>
        <dbReference type="ARBA" id="ARBA00022964"/>
    </source>
</evidence>
<dbReference type="Proteomes" id="UP000694397">
    <property type="component" value="Unassembled WGS sequence"/>
</dbReference>
<proteinExistence type="inferred from homology"/>
<dbReference type="FunFam" id="1.20.245.10:FF:000001">
    <property type="entry name" value="Arachidonate 5-lipoxygenase a"/>
    <property type="match status" value="1"/>
</dbReference>
<keyword evidence="18" id="KW-1185">Reference proteome</keyword>
<evidence type="ECO:0000256" key="11">
    <source>
        <dbReference type="PIRSR" id="PIRSR601885-2"/>
    </source>
</evidence>
<dbReference type="PRINTS" id="PR00087">
    <property type="entry name" value="LIPOXYGENASE"/>
</dbReference>
<dbReference type="Gene3D" id="3.10.450.60">
    <property type="match status" value="1"/>
</dbReference>
<protein>
    <submittedName>
        <fullName evidence="17">Arachidonate 15-lipoxygenase type B</fullName>
    </submittedName>
</protein>
<dbReference type="PANTHER" id="PTHR11771">
    <property type="entry name" value="LIPOXYGENASE"/>
    <property type="match status" value="1"/>
</dbReference>
<reference evidence="17" key="2">
    <citation type="submission" date="2025-08" db="UniProtKB">
        <authorList>
            <consortium name="Ensembl"/>
        </authorList>
    </citation>
    <scope>IDENTIFICATION</scope>
</reference>
<dbReference type="PRINTS" id="PR00467">
    <property type="entry name" value="MAMLPOXGNASE"/>
</dbReference>
<dbReference type="InterPro" id="IPR000907">
    <property type="entry name" value="LipOase"/>
</dbReference>
<evidence type="ECO:0000256" key="2">
    <source>
        <dbReference type="ARBA" id="ARBA00005189"/>
    </source>
</evidence>
<dbReference type="GO" id="GO:0005506">
    <property type="term" value="F:iron ion binding"/>
    <property type="evidence" value="ECO:0007669"/>
    <property type="project" value="InterPro"/>
</dbReference>